<comment type="caution">
    <text evidence="2">The sequence shown here is derived from an EMBL/GenBank/DDBJ whole genome shotgun (WGS) entry which is preliminary data.</text>
</comment>
<evidence type="ECO:0000313" key="2">
    <source>
        <dbReference type="EMBL" id="MED1204933.1"/>
    </source>
</evidence>
<feature type="transmembrane region" description="Helical" evidence="1">
    <location>
        <begin position="45"/>
        <end position="65"/>
    </location>
</feature>
<keyword evidence="3" id="KW-1185">Reference proteome</keyword>
<feature type="transmembrane region" description="Helical" evidence="1">
    <location>
        <begin position="115"/>
        <end position="137"/>
    </location>
</feature>
<protein>
    <submittedName>
        <fullName evidence="2">Stage V sporulation protein AB</fullName>
    </submittedName>
</protein>
<dbReference type="RefSeq" id="WP_066270165.1">
    <property type="nucleotide sequence ID" value="NZ_JARMAB010000027.1"/>
</dbReference>
<dbReference type="InterPro" id="IPR020144">
    <property type="entry name" value="SpoVAB"/>
</dbReference>
<sequence>MTVSILFILIFGLSGGLIVGCGYVAFLTVLGLIPRLTQLSKTKHLIHAYEGAIIMGTLSGTWGALYDIKLYLPSFLLVPIGLACGIFVGMIAAALTEVVNVIPILTKRIGMEGQLIVVLMAIVIGKVIGSLFDWIYFVDQ</sequence>
<name>A0ABU6MKQ7_9BACI</name>
<evidence type="ECO:0000256" key="1">
    <source>
        <dbReference type="SAM" id="Phobius"/>
    </source>
</evidence>
<evidence type="ECO:0000313" key="3">
    <source>
        <dbReference type="Proteomes" id="UP001341444"/>
    </source>
</evidence>
<accession>A0ABU6MKQ7</accession>
<feature type="transmembrane region" description="Helical" evidence="1">
    <location>
        <begin position="6"/>
        <end position="33"/>
    </location>
</feature>
<keyword evidence="1" id="KW-1133">Transmembrane helix</keyword>
<dbReference type="EMBL" id="JARMAB010000027">
    <property type="protein sequence ID" value="MED1204933.1"/>
    <property type="molecule type" value="Genomic_DNA"/>
</dbReference>
<reference evidence="2 3" key="1">
    <citation type="submission" date="2023-03" db="EMBL/GenBank/DDBJ databases">
        <title>Bacillus Genome Sequencing.</title>
        <authorList>
            <person name="Dunlap C."/>
        </authorList>
    </citation>
    <scope>NUCLEOTIDE SEQUENCE [LARGE SCALE GENOMIC DNA]</scope>
    <source>
        <strain evidence="2 3">B-23453</strain>
    </source>
</reference>
<feature type="transmembrane region" description="Helical" evidence="1">
    <location>
        <begin position="71"/>
        <end position="95"/>
    </location>
</feature>
<organism evidence="2 3">
    <name type="scientific">Heyndrickxia acidicola</name>
    <dbReference type="NCBI Taxonomy" id="209389"/>
    <lineage>
        <taxon>Bacteria</taxon>
        <taxon>Bacillati</taxon>
        <taxon>Bacillota</taxon>
        <taxon>Bacilli</taxon>
        <taxon>Bacillales</taxon>
        <taxon>Bacillaceae</taxon>
        <taxon>Heyndrickxia</taxon>
    </lineage>
</organism>
<gene>
    <name evidence="2" type="ORF">P4T90_17955</name>
</gene>
<proteinExistence type="predicted"/>
<dbReference type="Proteomes" id="UP001341444">
    <property type="component" value="Unassembled WGS sequence"/>
</dbReference>
<dbReference type="Pfam" id="PF13782">
    <property type="entry name" value="SpoVAB"/>
    <property type="match status" value="1"/>
</dbReference>
<keyword evidence="1" id="KW-0472">Membrane</keyword>
<keyword evidence="1" id="KW-0812">Transmembrane</keyword>